<dbReference type="PIRSF" id="PIRSF019239">
    <property type="entry name" value="MrpE"/>
    <property type="match status" value="1"/>
</dbReference>
<evidence type="ECO:0000256" key="1">
    <source>
        <dbReference type="ARBA" id="ARBA00004651"/>
    </source>
</evidence>
<comment type="subcellular location">
    <subcellularLocation>
        <location evidence="1">Cell membrane</location>
        <topology evidence="1">Multi-pass membrane protein</topology>
    </subcellularLocation>
</comment>
<evidence type="ECO:0000256" key="4">
    <source>
        <dbReference type="ARBA" id="ARBA00022989"/>
    </source>
</evidence>
<feature type="non-terminal residue" evidence="7">
    <location>
        <position position="1"/>
    </location>
</feature>
<protein>
    <recommendedName>
        <fullName evidence="8">Cation transporter</fullName>
    </recommendedName>
</protein>
<dbReference type="AlphaFoldDB" id="A0A382YN72"/>
<dbReference type="PANTHER" id="PTHR34584">
    <property type="entry name" value="NA(+)/H(+) ANTIPORTER SUBUNIT E1"/>
    <property type="match status" value="1"/>
</dbReference>
<dbReference type="EMBL" id="UINC01177208">
    <property type="protein sequence ID" value="SVD84722.1"/>
    <property type="molecule type" value="Genomic_DNA"/>
</dbReference>
<keyword evidence="2" id="KW-1003">Cell membrane</keyword>
<feature type="transmembrane region" description="Helical" evidence="6">
    <location>
        <begin position="59"/>
        <end position="81"/>
    </location>
</feature>
<organism evidence="7">
    <name type="scientific">marine metagenome</name>
    <dbReference type="NCBI Taxonomy" id="408172"/>
    <lineage>
        <taxon>unclassified sequences</taxon>
        <taxon>metagenomes</taxon>
        <taxon>ecological metagenomes</taxon>
    </lineage>
</organism>
<dbReference type="PANTHER" id="PTHR34584:SF1">
    <property type="entry name" value="NA(+)_H(+) ANTIPORTER SUBUNIT E1"/>
    <property type="match status" value="1"/>
</dbReference>
<evidence type="ECO:0000256" key="2">
    <source>
        <dbReference type="ARBA" id="ARBA00022475"/>
    </source>
</evidence>
<accession>A0A382YN72</accession>
<name>A0A382YN72_9ZZZZ</name>
<dbReference type="GO" id="GO:0005886">
    <property type="term" value="C:plasma membrane"/>
    <property type="evidence" value="ECO:0007669"/>
    <property type="project" value="UniProtKB-SubCell"/>
</dbReference>
<keyword evidence="5 6" id="KW-0472">Membrane</keyword>
<evidence type="ECO:0000256" key="6">
    <source>
        <dbReference type="SAM" id="Phobius"/>
    </source>
</evidence>
<dbReference type="Pfam" id="PF01899">
    <property type="entry name" value="MNHE"/>
    <property type="match status" value="1"/>
</dbReference>
<evidence type="ECO:0008006" key="8">
    <source>
        <dbReference type="Google" id="ProtNLM"/>
    </source>
</evidence>
<evidence type="ECO:0000256" key="5">
    <source>
        <dbReference type="ARBA" id="ARBA00023136"/>
    </source>
</evidence>
<reference evidence="7" key="1">
    <citation type="submission" date="2018-05" db="EMBL/GenBank/DDBJ databases">
        <authorList>
            <person name="Lanie J.A."/>
            <person name="Ng W.-L."/>
            <person name="Kazmierczak K.M."/>
            <person name="Andrzejewski T.M."/>
            <person name="Davidsen T.M."/>
            <person name="Wayne K.J."/>
            <person name="Tettelin H."/>
            <person name="Glass J.I."/>
            <person name="Rusch D."/>
            <person name="Podicherti R."/>
            <person name="Tsui H.-C.T."/>
            <person name="Winkler M.E."/>
        </authorList>
    </citation>
    <scope>NUCLEOTIDE SEQUENCE</scope>
</reference>
<evidence type="ECO:0000256" key="3">
    <source>
        <dbReference type="ARBA" id="ARBA00022692"/>
    </source>
</evidence>
<sequence length="162" mass="18110">VKYAYSFLVLFVPWLVLSGKFDPVHVGMGVLCSLLVGYWCADLLFQDKTTTPGNRLRQLIGFVGYMGWLLGQIILANLHVFRVALSPRMSKLLSPQMVEFDSKLEKEFSKFILANSITLTPGTVTVRVEGRRFLVHALTDSAARGMPGAMEKRIANIFERTG</sequence>
<dbReference type="GO" id="GO:0008324">
    <property type="term" value="F:monoatomic cation transmembrane transporter activity"/>
    <property type="evidence" value="ECO:0007669"/>
    <property type="project" value="InterPro"/>
</dbReference>
<keyword evidence="4 6" id="KW-1133">Transmembrane helix</keyword>
<proteinExistence type="predicted"/>
<keyword evidence="3 6" id="KW-0812">Transmembrane</keyword>
<gene>
    <name evidence="7" type="ORF">METZ01_LOCUS437576</name>
</gene>
<evidence type="ECO:0000313" key="7">
    <source>
        <dbReference type="EMBL" id="SVD84722.1"/>
    </source>
</evidence>
<feature type="transmembrane region" description="Helical" evidence="6">
    <location>
        <begin position="28"/>
        <end position="47"/>
    </location>
</feature>
<dbReference type="InterPro" id="IPR002758">
    <property type="entry name" value="Cation_antiport_E"/>
</dbReference>